<gene>
    <name evidence="2" type="ORF">KUDE01_003087</name>
</gene>
<feature type="region of interest" description="Disordered" evidence="1">
    <location>
        <begin position="268"/>
        <end position="289"/>
    </location>
</feature>
<organism evidence="2 3">
    <name type="scientific">Dissostichus eleginoides</name>
    <name type="common">Patagonian toothfish</name>
    <name type="synonym">Dissostichus amissus</name>
    <dbReference type="NCBI Taxonomy" id="100907"/>
    <lineage>
        <taxon>Eukaryota</taxon>
        <taxon>Metazoa</taxon>
        <taxon>Chordata</taxon>
        <taxon>Craniata</taxon>
        <taxon>Vertebrata</taxon>
        <taxon>Euteleostomi</taxon>
        <taxon>Actinopterygii</taxon>
        <taxon>Neopterygii</taxon>
        <taxon>Teleostei</taxon>
        <taxon>Neoteleostei</taxon>
        <taxon>Acanthomorphata</taxon>
        <taxon>Eupercaria</taxon>
        <taxon>Perciformes</taxon>
        <taxon>Notothenioidei</taxon>
        <taxon>Nototheniidae</taxon>
        <taxon>Dissostichus</taxon>
    </lineage>
</organism>
<evidence type="ECO:0000256" key="1">
    <source>
        <dbReference type="SAM" id="MobiDB-lite"/>
    </source>
</evidence>
<accession>A0AAD9B7W9</accession>
<feature type="region of interest" description="Disordered" evidence="1">
    <location>
        <begin position="741"/>
        <end position="795"/>
    </location>
</feature>
<evidence type="ECO:0000313" key="3">
    <source>
        <dbReference type="Proteomes" id="UP001228049"/>
    </source>
</evidence>
<protein>
    <submittedName>
        <fullName evidence="2">Synaptopodin 2-like protein</fullName>
    </submittedName>
</protein>
<feature type="region of interest" description="Disordered" evidence="1">
    <location>
        <begin position="1"/>
        <end position="140"/>
    </location>
</feature>
<reference evidence="2" key="1">
    <citation type="submission" date="2023-04" db="EMBL/GenBank/DDBJ databases">
        <title>Chromosome-level genome of Chaenocephalus aceratus.</title>
        <authorList>
            <person name="Park H."/>
        </authorList>
    </citation>
    <scope>NUCLEOTIDE SEQUENCE</scope>
    <source>
        <strain evidence="2">DE</strain>
        <tissue evidence="2">Muscle</tissue>
    </source>
</reference>
<feature type="compositionally biased region" description="Acidic residues" evidence="1">
    <location>
        <begin position="60"/>
        <end position="87"/>
    </location>
</feature>
<dbReference type="CDD" id="cd22541">
    <property type="entry name" value="SP5_N"/>
    <property type="match status" value="1"/>
</dbReference>
<comment type="caution">
    <text evidence="2">The sequence shown here is derived from an EMBL/GenBank/DDBJ whole genome shotgun (WGS) entry which is preliminary data.</text>
</comment>
<sequence length="835" mass="93020">MAPKKGDKKGKSEEPKKGGKDDKKGGKDDKKGGKKVEEPPAKGKGKDDGKKGKGKKPVSESEEGSEEEEEEEEEEMRTEEDDESEEEVVIKKNKGKGKAALKGASKAIAVKGFKPSKHAPMSDEEEEETRAPAKKGMGAVNLKKMSNANIKGASKAMFGFAAEGQKKSAGAAKTQKTLDVKSHLKGASKALSGLTGKSSLFGMPSKTADKAKPKRNLKSTSRLFLRLSKKKKPAAGSKPLLGTSKLFAGFGDKSADKKPGLSGFSMFNKKADTKEPPPAKKTINLSGLGGKGRMATEAKGLGGKLKGVFGKKKAESGFKTKSSILGKIAAASNWLTGRYLTAKGQGRLEGRAGRRGQKSLSFANRDTRGRETYHYNEAYEYDDDEYGYEEDYYDRERPRGNLRQPMTYEPYDPYGEDYYDDDEWEDEYGYYDDEGNFYYDDEMYYEEDVDYPYGYYDDEYEEYYGDEGIEYYYGEDGLLYAVEPELYSYYGNATDGFYDPNETELYGDYLDQNMRYNYGMTDPYAMMSGGYEVVSGLYNDPMLAYTDPTAIYNPYQPTFYTDAGLDPAVTGQLYGQEQLSYLLPEPVSGEQFRVPRPQVKLFGKERLEVETLPPPPLHYHPSSPMYGPPSPALDLNNLDMMSDIQYELPTYPPAQSHYPTFMNQQQTPIIQRQDPSPTAMTFQQEHFSFPQPTYPPLSHMSPSPVPQQFASQVYQTSLPQDPYMFQMGQMSPMVAQIQPPMPPLMHSPMHSPVASPRPVRRMGPLPSPQLSIRQGSKRPFAPGLNGRPSAKASQPTLFPIIPEERDPLIFTPGIIQKESKPTTFSKTLFQTATSS</sequence>
<evidence type="ECO:0000313" key="2">
    <source>
        <dbReference type="EMBL" id="KAK1877779.1"/>
    </source>
</evidence>
<feature type="compositionally biased region" description="Basic and acidic residues" evidence="1">
    <location>
        <begin position="269"/>
        <end position="278"/>
    </location>
</feature>
<feature type="compositionally biased region" description="Low complexity" evidence="1">
    <location>
        <begin position="100"/>
        <end position="109"/>
    </location>
</feature>
<dbReference type="Proteomes" id="UP001228049">
    <property type="component" value="Unassembled WGS sequence"/>
</dbReference>
<dbReference type="EMBL" id="JASDAP010000027">
    <property type="protein sequence ID" value="KAK1877779.1"/>
    <property type="molecule type" value="Genomic_DNA"/>
</dbReference>
<proteinExistence type="predicted"/>
<keyword evidence="3" id="KW-1185">Reference proteome</keyword>
<name>A0AAD9B7W9_DISEL</name>
<feature type="compositionally biased region" description="Basic and acidic residues" evidence="1">
    <location>
        <begin position="9"/>
        <end position="51"/>
    </location>
</feature>
<feature type="region of interest" description="Disordered" evidence="1">
    <location>
        <begin position="195"/>
        <end position="216"/>
    </location>
</feature>
<dbReference type="AlphaFoldDB" id="A0AAD9B7W9"/>